<sequence>MMSQNAKNQTDKNSAVKEEEKDSPVLIQMAIFASILFVSSLISPLFPASFPVPTPVIGLVLLYLLLLTGVVKLHMVKKFAEFMIGLIAFLFVPSGIQLAASLDIMKQQGWQLIIVIILSTIILLVVTAYTTNGFMWLRKHVLHRSTDVE</sequence>
<keyword evidence="4 6" id="KW-1133">Transmembrane helix</keyword>
<dbReference type="PANTHER" id="PTHR33931">
    <property type="entry name" value="HOLIN-LIKE PROTEIN CIDA-RELATED"/>
    <property type="match status" value="1"/>
</dbReference>
<evidence type="ECO:0000256" key="5">
    <source>
        <dbReference type="ARBA" id="ARBA00023136"/>
    </source>
</evidence>
<feature type="transmembrane region" description="Helical" evidence="6">
    <location>
        <begin position="82"/>
        <end position="100"/>
    </location>
</feature>
<gene>
    <name evidence="7" type="ORF">DCM90_08135</name>
</gene>
<reference evidence="7 8" key="1">
    <citation type="journal article" date="2018" name="Int. J. Syst. Evol. Microbiol.">
        <title>Lactobacillus bambusae sp. nov., isolated from a traditional fermented Ma-bamboo shoots of Taiwan.</title>
        <authorList>
            <person name="Wang L.-T."/>
        </authorList>
    </citation>
    <scope>NUCLEOTIDE SEQUENCE [LARGE SCALE GENOMIC DNA]</scope>
    <source>
        <strain evidence="7 8">BS-W1</strain>
    </source>
</reference>
<comment type="caution">
    <text evidence="7">The sequence shown here is derived from an EMBL/GenBank/DDBJ whole genome shotgun (WGS) entry which is preliminary data.</text>
</comment>
<dbReference type="EMBL" id="QCXQ01000006">
    <property type="protein sequence ID" value="PWF99412.1"/>
    <property type="molecule type" value="Genomic_DNA"/>
</dbReference>
<dbReference type="GO" id="GO:0016787">
    <property type="term" value="F:hydrolase activity"/>
    <property type="evidence" value="ECO:0007669"/>
    <property type="project" value="UniProtKB-KW"/>
</dbReference>
<accession>A0A2V1MX45</accession>
<evidence type="ECO:0000256" key="2">
    <source>
        <dbReference type="ARBA" id="ARBA00022475"/>
    </source>
</evidence>
<dbReference type="PANTHER" id="PTHR33931:SF4">
    <property type="entry name" value="ANTIHOLIN-LIKE PROTEIN LRGA"/>
    <property type="match status" value="1"/>
</dbReference>
<keyword evidence="5 6" id="KW-0472">Membrane</keyword>
<dbReference type="OrthoDB" id="3176438at2"/>
<proteinExistence type="predicted"/>
<comment type="subcellular location">
    <subcellularLocation>
        <location evidence="1">Cell membrane</location>
        <topology evidence="1">Multi-pass membrane protein</topology>
    </subcellularLocation>
</comment>
<evidence type="ECO:0000256" key="3">
    <source>
        <dbReference type="ARBA" id="ARBA00022692"/>
    </source>
</evidence>
<keyword evidence="8" id="KW-1185">Reference proteome</keyword>
<dbReference type="Proteomes" id="UP000245080">
    <property type="component" value="Unassembled WGS sequence"/>
</dbReference>
<organism evidence="7 8">
    <name type="scientific">Levilactobacillus bambusae</name>
    <dbReference type="NCBI Taxonomy" id="2024736"/>
    <lineage>
        <taxon>Bacteria</taxon>
        <taxon>Bacillati</taxon>
        <taxon>Bacillota</taxon>
        <taxon>Bacilli</taxon>
        <taxon>Lactobacillales</taxon>
        <taxon>Lactobacillaceae</taxon>
        <taxon>Levilactobacillus</taxon>
    </lineage>
</organism>
<keyword evidence="2" id="KW-1003">Cell membrane</keyword>
<keyword evidence="7" id="KW-0378">Hydrolase</keyword>
<dbReference type="Pfam" id="PF03788">
    <property type="entry name" value="LrgA"/>
    <property type="match status" value="1"/>
</dbReference>
<keyword evidence="3 6" id="KW-0812">Transmembrane</keyword>
<feature type="transmembrane region" description="Helical" evidence="6">
    <location>
        <begin position="25"/>
        <end position="46"/>
    </location>
</feature>
<evidence type="ECO:0000256" key="4">
    <source>
        <dbReference type="ARBA" id="ARBA00022989"/>
    </source>
</evidence>
<dbReference type="AlphaFoldDB" id="A0A2V1MX45"/>
<dbReference type="InterPro" id="IPR005538">
    <property type="entry name" value="LrgA/CidA"/>
</dbReference>
<feature type="transmembrane region" description="Helical" evidence="6">
    <location>
        <begin position="52"/>
        <end position="70"/>
    </location>
</feature>
<name>A0A2V1MX45_9LACO</name>
<dbReference type="GO" id="GO:0005886">
    <property type="term" value="C:plasma membrane"/>
    <property type="evidence" value="ECO:0007669"/>
    <property type="project" value="UniProtKB-SubCell"/>
</dbReference>
<evidence type="ECO:0000313" key="7">
    <source>
        <dbReference type="EMBL" id="PWF99412.1"/>
    </source>
</evidence>
<evidence type="ECO:0000313" key="8">
    <source>
        <dbReference type="Proteomes" id="UP000245080"/>
    </source>
</evidence>
<dbReference type="RefSeq" id="WP_109250870.1">
    <property type="nucleotide sequence ID" value="NZ_QCXQ01000006.1"/>
</dbReference>
<evidence type="ECO:0000256" key="1">
    <source>
        <dbReference type="ARBA" id="ARBA00004651"/>
    </source>
</evidence>
<evidence type="ECO:0000256" key="6">
    <source>
        <dbReference type="SAM" id="Phobius"/>
    </source>
</evidence>
<feature type="transmembrane region" description="Helical" evidence="6">
    <location>
        <begin position="112"/>
        <end position="137"/>
    </location>
</feature>
<protein>
    <submittedName>
        <fullName evidence="7">Murein hydrolase regulator LrgA</fullName>
    </submittedName>
</protein>